<feature type="compositionally biased region" description="Polar residues" evidence="2">
    <location>
        <begin position="126"/>
        <end position="138"/>
    </location>
</feature>
<dbReference type="PANTHER" id="PTHR47026">
    <property type="entry name" value="PIGMENTOSA GTPASE REGULATOR-LIKE PROTEIN, PUTATIVE-RELATED"/>
    <property type="match status" value="1"/>
</dbReference>
<feature type="region of interest" description="Disordered" evidence="2">
    <location>
        <begin position="92"/>
        <end position="138"/>
    </location>
</feature>
<evidence type="ECO:0000256" key="1">
    <source>
        <dbReference type="SAM" id="Coils"/>
    </source>
</evidence>
<accession>A0ABR2KZ59</accession>
<protein>
    <recommendedName>
        <fullName evidence="5">IQ calmodulin-binding motif family protein</fullName>
    </recommendedName>
</protein>
<dbReference type="PANTHER" id="PTHR47026:SF2">
    <property type="entry name" value="FLAGELLAR ASSOCIATED PROTEIN"/>
    <property type="match status" value="1"/>
</dbReference>
<evidence type="ECO:0008006" key="5">
    <source>
        <dbReference type="Google" id="ProtNLM"/>
    </source>
</evidence>
<evidence type="ECO:0000256" key="2">
    <source>
        <dbReference type="SAM" id="MobiDB-lite"/>
    </source>
</evidence>
<sequence length="413" mass="48127">MSRLYPRSISGSRSQTSIGTSVASRKSNVVNYHQIANELINGAPLDLVTKRDLRNVLIELSILRSEAQGVKNYILSDQIRDIIVALNKRITPPPMRRTASTTSKNSTVDSSEILSPSKENFESNEKLNSPTHFTPTTIKNLPTDEFNDISAKIDRMLEATDDKSLNQILKQQNYNPETDYPKFNFVIKDRKEKYLKQFRYRELRFLDKLTDKLHPLPYDPKIGYYEDKIEQLENRIELSKCKASTTEATKIIDVNSLKHTKKNQLQKLEEKHQEEMKEFNDNNSIKSQAAINHQSITLKKMRMNERLAAISKDYEGAEKIHRNADILEAEEKNENLLKCEEDRLRNKELLEKKQKAQTDCMEQWYDYLIQKKENDYNKDIDANMAAIEAAKIQISYFEEKRKKLRKPPKHPTD</sequence>
<feature type="compositionally biased region" description="Polar residues" evidence="2">
    <location>
        <begin position="9"/>
        <end position="23"/>
    </location>
</feature>
<keyword evidence="1" id="KW-0175">Coiled coil</keyword>
<feature type="region of interest" description="Disordered" evidence="2">
    <location>
        <begin position="1"/>
        <end position="23"/>
    </location>
</feature>
<gene>
    <name evidence="3" type="ORF">M9Y10_014236</name>
</gene>
<feature type="coiled-coil region" evidence="1">
    <location>
        <begin position="222"/>
        <end position="282"/>
    </location>
</feature>
<evidence type="ECO:0000313" key="3">
    <source>
        <dbReference type="EMBL" id="KAK8896338.1"/>
    </source>
</evidence>
<name>A0ABR2KZ59_9EUKA</name>
<comment type="caution">
    <text evidence="3">The sequence shown here is derived from an EMBL/GenBank/DDBJ whole genome shotgun (WGS) entry which is preliminary data.</text>
</comment>
<evidence type="ECO:0000313" key="4">
    <source>
        <dbReference type="Proteomes" id="UP001470230"/>
    </source>
</evidence>
<organism evidence="3 4">
    <name type="scientific">Tritrichomonas musculus</name>
    <dbReference type="NCBI Taxonomy" id="1915356"/>
    <lineage>
        <taxon>Eukaryota</taxon>
        <taxon>Metamonada</taxon>
        <taxon>Parabasalia</taxon>
        <taxon>Tritrichomonadida</taxon>
        <taxon>Tritrichomonadidae</taxon>
        <taxon>Tritrichomonas</taxon>
    </lineage>
</organism>
<feature type="compositionally biased region" description="Polar residues" evidence="2">
    <location>
        <begin position="98"/>
        <end position="118"/>
    </location>
</feature>
<dbReference type="Proteomes" id="UP001470230">
    <property type="component" value="Unassembled WGS sequence"/>
</dbReference>
<feature type="coiled-coil region" evidence="1">
    <location>
        <begin position="327"/>
        <end position="359"/>
    </location>
</feature>
<dbReference type="EMBL" id="JAPFFF010000002">
    <property type="protein sequence ID" value="KAK8896338.1"/>
    <property type="molecule type" value="Genomic_DNA"/>
</dbReference>
<reference evidence="3 4" key="1">
    <citation type="submission" date="2024-04" db="EMBL/GenBank/DDBJ databases">
        <title>Tritrichomonas musculus Genome.</title>
        <authorList>
            <person name="Alves-Ferreira E."/>
            <person name="Grigg M."/>
            <person name="Lorenzi H."/>
            <person name="Galac M."/>
        </authorList>
    </citation>
    <scope>NUCLEOTIDE SEQUENCE [LARGE SCALE GENOMIC DNA]</scope>
    <source>
        <strain evidence="3 4">EAF2021</strain>
    </source>
</reference>
<proteinExistence type="predicted"/>
<keyword evidence="4" id="KW-1185">Reference proteome</keyword>